<evidence type="ECO:0000313" key="1">
    <source>
        <dbReference type="EMBL" id="MBE9040785.1"/>
    </source>
</evidence>
<proteinExistence type="predicted"/>
<sequence length="49" mass="5850">MTFLRADYSVRSVSTSLYLAILSSSDWMILTRCDRDRIAFDVRVTRFQW</sequence>
<accession>A0A928W006</accession>
<comment type="caution">
    <text evidence="1">The sequence shown here is derived from an EMBL/GenBank/DDBJ whole genome shotgun (WGS) entry which is preliminary data.</text>
</comment>
<reference evidence="1" key="1">
    <citation type="submission" date="2020-10" db="EMBL/GenBank/DDBJ databases">
        <authorList>
            <person name="Castelo-Branco R."/>
            <person name="Eusebio N."/>
            <person name="Adriana R."/>
            <person name="Vieira A."/>
            <person name="Brugerolle De Fraissinette N."/>
            <person name="Rezende De Castro R."/>
            <person name="Schneider M.P."/>
            <person name="Vasconcelos V."/>
            <person name="Leao P.N."/>
        </authorList>
    </citation>
    <scope>NUCLEOTIDE SEQUENCE</scope>
    <source>
        <strain evidence="1">LEGE 11467</strain>
    </source>
</reference>
<dbReference type="AlphaFoldDB" id="A0A928W006"/>
<keyword evidence="2" id="KW-1185">Reference proteome</keyword>
<dbReference type="EMBL" id="JADEXN010000118">
    <property type="protein sequence ID" value="MBE9040785.1"/>
    <property type="molecule type" value="Genomic_DNA"/>
</dbReference>
<gene>
    <name evidence="1" type="ORF">IQ235_08340</name>
</gene>
<evidence type="ECO:0000313" key="2">
    <source>
        <dbReference type="Proteomes" id="UP000621799"/>
    </source>
</evidence>
<dbReference type="Proteomes" id="UP000621799">
    <property type="component" value="Unassembled WGS sequence"/>
</dbReference>
<name>A0A928W006_9CYAN</name>
<organism evidence="1 2">
    <name type="scientific">Zarconia navalis LEGE 11467</name>
    <dbReference type="NCBI Taxonomy" id="1828826"/>
    <lineage>
        <taxon>Bacteria</taxon>
        <taxon>Bacillati</taxon>
        <taxon>Cyanobacteriota</taxon>
        <taxon>Cyanophyceae</taxon>
        <taxon>Oscillatoriophycideae</taxon>
        <taxon>Oscillatoriales</taxon>
        <taxon>Oscillatoriales incertae sedis</taxon>
        <taxon>Zarconia</taxon>
        <taxon>Zarconia navalis</taxon>
    </lineage>
</organism>
<protein>
    <submittedName>
        <fullName evidence="1">Uncharacterized protein</fullName>
    </submittedName>
</protein>